<keyword evidence="7" id="KW-1006">Bacterial flagellum protein export</keyword>
<dbReference type="InterPro" id="IPR051472">
    <property type="entry name" value="T3SS_Stator/FliH"/>
</dbReference>
<evidence type="ECO:0000256" key="8">
    <source>
        <dbReference type="SAM" id="Coils"/>
    </source>
</evidence>
<keyword evidence="8" id="KW-0175">Coiled coil</keyword>
<dbReference type="RefSeq" id="WP_059059750.1">
    <property type="nucleotide sequence ID" value="NZ_LN879502.1"/>
</dbReference>
<comment type="function">
    <text evidence="1">Needed for flagellar regrowth and assembly.</text>
</comment>
<sequence>MSKKFFSLIYGDQIHTAPETKVIPADSFSVLQDASQVLELIKQDAEKYRMQVVKESEQLKEHAEKEGYEEGFKKWAEHLVNLEKEIEKVHQELQQLVIPVALKAAKKIVGKEIELSEDVIVDIVASNLKAVAQHKKVTIFVNKKDLDVLDKNKPRLRDLFESLESLSIRPRDDVASGGCIIETEIGIINAQLEHRWRVLEKAFEGLVKTSPEPEKGS</sequence>
<keyword evidence="11" id="KW-1185">Reference proteome</keyword>
<feature type="coiled-coil region" evidence="8">
    <location>
        <begin position="31"/>
        <end position="92"/>
    </location>
</feature>
<dbReference type="Proteomes" id="UP000069902">
    <property type="component" value="Chromosome cPNK"/>
</dbReference>
<dbReference type="GO" id="GO:0044781">
    <property type="term" value="P:bacterial-type flagellum organization"/>
    <property type="evidence" value="ECO:0007669"/>
    <property type="project" value="UniProtKB-KW"/>
</dbReference>
<gene>
    <name evidence="10" type="primary">sctL</name>
    <name evidence="10" type="ORF">PNK_0204</name>
</gene>
<comment type="similarity">
    <text evidence="2">Belongs to the FliH family.</text>
</comment>
<evidence type="ECO:0000259" key="9">
    <source>
        <dbReference type="Pfam" id="PF02108"/>
    </source>
</evidence>
<evidence type="ECO:0000256" key="6">
    <source>
        <dbReference type="ARBA" id="ARBA00022927"/>
    </source>
</evidence>
<dbReference type="EMBL" id="LN879502">
    <property type="protein sequence ID" value="CUI15842.1"/>
    <property type="molecule type" value="Genomic_DNA"/>
</dbReference>
<dbReference type="NCBIfam" id="NF004968">
    <property type="entry name" value="PRK06328.1"/>
    <property type="match status" value="1"/>
</dbReference>
<keyword evidence="4" id="KW-0813">Transport</keyword>
<dbReference type="KEGG" id="pnl:PNK_0204"/>
<evidence type="ECO:0000256" key="2">
    <source>
        <dbReference type="ARBA" id="ARBA00006602"/>
    </source>
</evidence>
<evidence type="ECO:0000256" key="4">
    <source>
        <dbReference type="ARBA" id="ARBA00022448"/>
    </source>
</evidence>
<dbReference type="InterPro" id="IPR018035">
    <property type="entry name" value="Flagellar_FliH/T3SS_HrpE"/>
</dbReference>
<dbReference type="PANTHER" id="PTHR34982">
    <property type="entry name" value="YOP PROTEINS TRANSLOCATION PROTEIN L"/>
    <property type="match status" value="1"/>
</dbReference>
<evidence type="ECO:0000256" key="7">
    <source>
        <dbReference type="ARBA" id="ARBA00023225"/>
    </source>
</evidence>
<organism evidence="10 11">
    <name type="scientific">Candidatus Protochlamydia naegleriophila</name>
    <dbReference type="NCBI Taxonomy" id="389348"/>
    <lineage>
        <taxon>Bacteria</taxon>
        <taxon>Pseudomonadati</taxon>
        <taxon>Chlamydiota</taxon>
        <taxon>Chlamydiia</taxon>
        <taxon>Parachlamydiales</taxon>
        <taxon>Parachlamydiaceae</taxon>
        <taxon>Candidatus Protochlamydia</taxon>
    </lineage>
</organism>
<dbReference type="GO" id="GO:0005829">
    <property type="term" value="C:cytosol"/>
    <property type="evidence" value="ECO:0007669"/>
    <property type="project" value="TreeGrafter"/>
</dbReference>
<feature type="domain" description="Flagellar assembly protein FliH/Type III secretion system HrpE" evidence="9">
    <location>
        <begin position="75"/>
        <end position="197"/>
    </location>
</feature>
<reference evidence="11" key="1">
    <citation type="submission" date="2015-09" db="EMBL/GenBank/DDBJ databases">
        <authorList>
            <person name="Bertelli C."/>
        </authorList>
    </citation>
    <scope>NUCLEOTIDE SEQUENCE [LARGE SCALE GENOMIC DNA]</scope>
    <source>
        <strain evidence="11">KNic</strain>
    </source>
</reference>
<dbReference type="SUPFAM" id="SSF160527">
    <property type="entry name" value="V-type ATPase subunit E-like"/>
    <property type="match status" value="1"/>
</dbReference>
<keyword evidence="6" id="KW-0653">Protein transport</keyword>
<keyword evidence="5" id="KW-1005">Bacterial flagellum biogenesis</keyword>
<dbReference type="AlphaFoldDB" id="A0A0U5JAY7"/>
<evidence type="ECO:0000313" key="11">
    <source>
        <dbReference type="Proteomes" id="UP000069902"/>
    </source>
</evidence>
<dbReference type="InParanoid" id="A0A0U5JAY7"/>
<evidence type="ECO:0000256" key="3">
    <source>
        <dbReference type="ARBA" id="ARBA00016507"/>
    </source>
</evidence>
<proteinExistence type="inferred from homology"/>
<evidence type="ECO:0000256" key="5">
    <source>
        <dbReference type="ARBA" id="ARBA00022795"/>
    </source>
</evidence>
<dbReference type="Pfam" id="PF02108">
    <property type="entry name" value="FliH"/>
    <property type="match status" value="1"/>
</dbReference>
<dbReference type="GO" id="GO:0015031">
    <property type="term" value="P:protein transport"/>
    <property type="evidence" value="ECO:0007669"/>
    <property type="project" value="UniProtKB-KW"/>
</dbReference>
<evidence type="ECO:0000313" key="10">
    <source>
        <dbReference type="EMBL" id="CUI15842.1"/>
    </source>
</evidence>
<protein>
    <recommendedName>
        <fullName evidence="3">Flagellar assembly protein FliH</fullName>
    </recommendedName>
</protein>
<dbReference type="PATRIC" id="fig|389348.3.peg.235"/>
<accession>A0A0U5JAY7</accession>
<dbReference type="PANTHER" id="PTHR34982:SF1">
    <property type="entry name" value="FLAGELLAR ASSEMBLY PROTEIN FLIH"/>
    <property type="match status" value="1"/>
</dbReference>
<name>A0A0U5JAY7_9BACT</name>
<evidence type="ECO:0000256" key="1">
    <source>
        <dbReference type="ARBA" id="ARBA00003041"/>
    </source>
</evidence>
<dbReference type="STRING" id="389348.PNK_0204"/>